<proteinExistence type="predicted"/>
<feature type="transmembrane region" description="Helical" evidence="1">
    <location>
        <begin position="389"/>
        <end position="408"/>
    </location>
</feature>
<feature type="transmembrane region" description="Helical" evidence="1">
    <location>
        <begin position="12"/>
        <end position="36"/>
    </location>
</feature>
<reference evidence="3" key="1">
    <citation type="submission" date="2018-12" db="EMBL/GenBank/DDBJ databases">
        <title>The complete genome of Metarhizium rileyi, a key fungal pathogen of Lepidoptera.</title>
        <authorList>
            <person name="Binneck E."/>
            <person name="Lastra C.C.L."/>
            <person name="Sosa-Gomez D.R."/>
        </authorList>
    </citation>
    <scope>NUCLEOTIDE SEQUENCE [LARGE SCALE GENOMIC DNA]</scope>
    <source>
        <strain evidence="3">Cep018-CH2</strain>
    </source>
</reference>
<keyword evidence="1" id="KW-1133">Transmembrane helix</keyword>
<comment type="caution">
    <text evidence="2">The sequence shown here is derived from an EMBL/GenBank/DDBJ whole genome shotgun (WGS) entry which is preliminary data.</text>
</comment>
<feature type="transmembrane region" description="Helical" evidence="1">
    <location>
        <begin position="42"/>
        <end position="64"/>
    </location>
</feature>
<dbReference type="PANTHER" id="PTHR37471:SF1">
    <property type="entry name" value="AB HYDROLASE-1 DOMAIN-CONTAINING PROTEIN"/>
    <property type="match status" value="1"/>
</dbReference>
<dbReference type="AlphaFoldDB" id="A0A5C6GJC8"/>
<accession>A0A5C6GJC8</accession>
<dbReference type="SUPFAM" id="SSF53474">
    <property type="entry name" value="alpha/beta-Hydrolases"/>
    <property type="match status" value="1"/>
</dbReference>
<evidence type="ECO:0000256" key="1">
    <source>
        <dbReference type="SAM" id="Phobius"/>
    </source>
</evidence>
<dbReference type="EMBL" id="SBHS01000003">
    <property type="protein sequence ID" value="TWU77469.1"/>
    <property type="molecule type" value="Genomic_DNA"/>
</dbReference>
<keyword evidence="1" id="KW-0812">Transmembrane</keyword>
<feature type="transmembrane region" description="Helical" evidence="1">
    <location>
        <begin position="184"/>
        <end position="206"/>
    </location>
</feature>
<keyword evidence="1" id="KW-0472">Membrane</keyword>
<evidence type="ECO:0000313" key="3">
    <source>
        <dbReference type="Proteomes" id="UP000317257"/>
    </source>
</evidence>
<organism evidence="2 3">
    <name type="scientific">Metarhizium rileyi (strain RCEF 4871)</name>
    <name type="common">Nomuraea rileyi</name>
    <dbReference type="NCBI Taxonomy" id="1649241"/>
    <lineage>
        <taxon>Eukaryota</taxon>
        <taxon>Fungi</taxon>
        <taxon>Dikarya</taxon>
        <taxon>Ascomycota</taxon>
        <taxon>Pezizomycotina</taxon>
        <taxon>Sordariomycetes</taxon>
        <taxon>Hypocreomycetidae</taxon>
        <taxon>Hypocreales</taxon>
        <taxon>Clavicipitaceae</taxon>
        <taxon>Metarhizium</taxon>
    </lineage>
</organism>
<dbReference type="PANTHER" id="PTHR37471">
    <property type="entry name" value="UNNAMED PRODUCT"/>
    <property type="match status" value="1"/>
</dbReference>
<name>A0A5C6GJC8_METRR</name>
<gene>
    <name evidence="2" type="ORF">ED733_006968</name>
</gene>
<evidence type="ECO:0000313" key="2">
    <source>
        <dbReference type="EMBL" id="TWU77469.1"/>
    </source>
</evidence>
<dbReference type="Gene3D" id="3.40.50.1820">
    <property type="entry name" value="alpha/beta hydrolase"/>
    <property type="match status" value="1"/>
</dbReference>
<sequence length="517" mass="60004">MIGTSLCELIVVRFFIVLFQYLPALYIVVLLCRVLSKDSPWADLATIIVGSLLLAEFLFFILVYTPHKRRLQCIANHPAPLSYQERRRLFKKCVTNTIHLDAYLRGWFLGAELGDIGRDNLREFFLWAFFDTEVENNDTASVDQDVWNEVNEYVVLTEERLGHPLREGWGPAKSLRLTLDGIPTVYRCLLWYVIVFLIDQATHYVLRWHGFRYHARSVHVARRTFPPRPQELFAKHRSPVPELSYWLLPQNKNGSKEPIIFWHGIGIGLWTYVWFILQLRTSCESDGGGIIVPELLSISFRLTDPPPRKDDLLNMVVKILDHHKGWERFMLVSHSYGSVPTTHMLRSPSLRSRIKSIVLIDPVTILLHLPNVAYNFTRRTPRRANEWQLWYFASTDLGVALCLGRHFFWRENILWKGDLVLESSRQKGQDNCPRTRKVAVCLSGKDLIVDTAAVTRYLTARPEITRVPEAADDTEDGEGYGVDDIETVVFPRLDHAQVFDRRKERDRLVRLIQSVRT</sequence>
<protein>
    <recommendedName>
        <fullName evidence="4">Alpha beta hydrolase fold family</fullName>
    </recommendedName>
</protein>
<evidence type="ECO:0008006" key="4">
    <source>
        <dbReference type="Google" id="ProtNLM"/>
    </source>
</evidence>
<dbReference type="Proteomes" id="UP000317257">
    <property type="component" value="Unassembled WGS sequence"/>
</dbReference>
<feature type="transmembrane region" description="Helical" evidence="1">
    <location>
        <begin position="259"/>
        <end position="277"/>
    </location>
</feature>
<dbReference type="InterPro" id="IPR029058">
    <property type="entry name" value="AB_hydrolase_fold"/>
</dbReference>